<dbReference type="eggNOG" id="COG2831">
    <property type="taxonomic scope" value="Bacteria"/>
</dbReference>
<organism evidence="4 5">
    <name type="scientific">Pseudoalteromonas piratica</name>
    <dbReference type="NCBI Taxonomy" id="1348114"/>
    <lineage>
        <taxon>Bacteria</taxon>
        <taxon>Pseudomonadati</taxon>
        <taxon>Pseudomonadota</taxon>
        <taxon>Gammaproteobacteria</taxon>
        <taxon>Alteromonadales</taxon>
        <taxon>Pseudoalteromonadaceae</taxon>
        <taxon>Pseudoalteromonas</taxon>
    </lineage>
</organism>
<dbReference type="OrthoDB" id="5522233at2"/>
<evidence type="ECO:0000256" key="1">
    <source>
        <dbReference type="ARBA" id="ARBA00010116"/>
    </source>
</evidence>
<keyword evidence="5" id="KW-1185">Reference proteome</keyword>
<feature type="signal peptide" evidence="2">
    <location>
        <begin position="1"/>
        <end position="17"/>
    </location>
</feature>
<comment type="similarity">
    <text evidence="1">Belongs to the intimin/invasin family.</text>
</comment>
<dbReference type="HOGENOM" id="CLU_006970_0_0_6"/>
<dbReference type="RefSeq" id="WP_038639399.1">
    <property type="nucleotide sequence ID" value="NZ_CP009888.1"/>
</dbReference>
<keyword evidence="2" id="KW-0732">Signal</keyword>
<dbReference type="SUPFAM" id="SSF49373">
    <property type="entry name" value="Invasin/intimin cell-adhesion fragments"/>
    <property type="match status" value="3"/>
</dbReference>
<dbReference type="AlphaFoldDB" id="A0A0A7ED22"/>
<sequence length="846" mass="88298">MSTIRYLSILLTASSLAACNGSSGKNEEVTPPDPDAPTLIAVSVLDENCQAITSPSLVAGSTFCIQAHLTKNDAGIANTSVSFETPLGTLSPNSKLTNNDGIAQVLLTSNSADIGAADVTASAQSASDSASFEFLRDTNQANTLPVVSLSSFVGDAAINSAKQGEVITLKANLVDQQNNPLSNQPIQFTAEIGELNASSWLTDTNGNASVLLTLASDSQIGAATAVATFQLDESDSVSSQINYQVVSADDIDTPVVQAGYFDSNGNFVANQLKLSVARQSDGSVDLAAGGTMGLSLVLVDENEQVLTTPTAVNFSSNCVLNNKASIDEQVLTINGEANSTYKDVSCAGANGNQDQIIASVTVNGSNIILTQDINLSGEALGAIEFVSAEPDSIVLKGTGGVGRQEVSTITFRVKGKQGNLLAQQEVNFSSSTDVGGLEISPMTAITNSQGEVSTKVIAGTVPTPVRVTASAATTNDAGENVEIISQSDLLSVNTGLADQNSMSLAAQVLNPETHNVNGVTTQITAWLADSFNNPVPDGTTVNFTTEGGKIEATCQTTNGSCSVQWESSEPRVYNHRSTILATALGHETFFDTNGNNQFDNEDGVAVVNTSVSSGFGRTEYLPSGFIDMSEAWRDDNENGNYDQGETFIDFDNNKAFANADGQFNGPQCNGDLCANQASINVRKSLVLIMASGASNWAFYETQEVTPGQFTEVLVASNRDSVNDFRTPIARESSQTYSLFFADTALQTLPSGTSVTVASDAGELVGQTSFTVGNTTGTSKAISQQDLSDRITISQARNEGTFGGQSISFSLKNTLGEGEPGTTANLVIEITSPGNVVTSRLITIELL</sequence>
<proteinExistence type="inferred from homology"/>
<dbReference type="KEGG" id="pseo:OM33_04810"/>
<dbReference type="STRING" id="1348114.OM33_04810"/>
<name>A0A0A7ED22_9GAMM</name>
<dbReference type="Gene3D" id="2.60.40.10">
    <property type="entry name" value="Immunoglobulins"/>
    <property type="match status" value="4"/>
</dbReference>
<dbReference type="PROSITE" id="PS51257">
    <property type="entry name" value="PROKAR_LIPOPROTEIN"/>
    <property type="match status" value="1"/>
</dbReference>
<dbReference type="Proteomes" id="UP000030341">
    <property type="component" value="Chromosome 1"/>
</dbReference>
<evidence type="ECO:0000313" key="5">
    <source>
        <dbReference type="Proteomes" id="UP000030341"/>
    </source>
</evidence>
<dbReference type="PROSITE" id="PS51127">
    <property type="entry name" value="BIG1"/>
    <property type="match status" value="2"/>
</dbReference>
<dbReference type="InterPro" id="IPR003344">
    <property type="entry name" value="Big_1_dom"/>
</dbReference>
<reference evidence="4 5" key="1">
    <citation type="submission" date="2014-11" db="EMBL/GenBank/DDBJ databases">
        <title>Complete Genome Sequence of Pseudoalteromonas sp. Strain OCN003 Isolated from Kaneohe Bay, Oahu, Hawaii.</title>
        <authorList>
            <person name="Beurmann S."/>
            <person name="Videau P."/>
            <person name="Ushijima B."/>
            <person name="Smith A.M."/>
            <person name="Aeby G.S."/>
            <person name="Callahan S.M."/>
            <person name="Belcaid M."/>
        </authorList>
    </citation>
    <scope>NUCLEOTIDE SEQUENCE [LARGE SCALE GENOMIC DNA]</scope>
    <source>
        <strain evidence="4 5">OCN003</strain>
    </source>
</reference>
<dbReference type="InterPro" id="IPR013783">
    <property type="entry name" value="Ig-like_fold"/>
</dbReference>
<dbReference type="SMART" id="SM00634">
    <property type="entry name" value="BID_1"/>
    <property type="match status" value="3"/>
</dbReference>
<gene>
    <name evidence="4" type="ORF">OM33_04810</name>
</gene>
<evidence type="ECO:0000256" key="2">
    <source>
        <dbReference type="SAM" id="SignalP"/>
    </source>
</evidence>
<dbReference type="InterPro" id="IPR008964">
    <property type="entry name" value="Invasin/intimin_cell_adhesion"/>
</dbReference>
<feature type="domain" description="Big-1" evidence="3">
    <location>
        <begin position="147"/>
        <end position="244"/>
    </location>
</feature>
<protein>
    <recommendedName>
        <fullName evidence="3">Big-1 domain-containing protein</fullName>
    </recommendedName>
</protein>
<feature type="chain" id="PRO_5002039051" description="Big-1 domain-containing protein" evidence="2">
    <location>
        <begin position="18"/>
        <end position="846"/>
    </location>
</feature>
<evidence type="ECO:0000313" key="4">
    <source>
        <dbReference type="EMBL" id="AIY64540.1"/>
    </source>
</evidence>
<dbReference type="EMBL" id="CP009888">
    <property type="protein sequence ID" value="AIY64540.1"/>
    <property type="molecule type" value="Genomic_DNA"/>
</dbReference>
<accession>A0A0A7ED22</accession>
<feature type="domain" description="Big-1" evidence="3">
    <location>
        <begin position="48"/>
        <end position="135"/>
    </location>
</feature>
<evidence type="ECO:0000259" key="3">
    <source>
        <dbReference type="PROSITE" id="PS51127"/>
    </source>
</evidence>